<feature type="repeat" description="Solcar" evidence="9">
    <location>
        <begin position="223"/>
        <end position="309"/>
    </location>
</feature>
<sequence length="323" mass="35504">MTTKRSTPFYFGGAASCVAAVVVHPFDLTKVRLQNSKGSSNQGMFATMVKIARTEGPLQLYAGLSASILRQATYSTVRFGGYEKMKHIVAKDQGMFLTTSPFISRSVALTRLVPCTLFYFADPTVWQMLLASSTAGALGGACGNPADVVNVRMQSDGQLPIQQRRNYKHALDGVVRIAREEGITSLFRGLGPNINRAILMTSSQCVSYDTFKDLLLRYSPLQDGLVLHFTSSTLAGLVATTVCSPVDVIKTRIMTATSSDRKMSSLNVMSSMYRNEGLASFFKGWTPAFIRLAPQTIITFVVLEQFKKWHSSWHDRALITAKI</sequence>
<evidence type="ECO:0000313" key="11">
    <source>
        <dbReference type="EMBL" id="SAM00441.1"/>
    </source>
</evidence>
<name>A0A168NFE8_ABSGL</name>
<keyword evidence="4 9" id="KW-0812">Transmembrane</keyword>
<evidence type="ECO:0000256" key="9">
    <source>
        <dbReference type="PROSITE-ProRule" id="PRU00282"/>
    </source>
</evidence>
<evidence type="ECO:0000256" key="10">
    <source>
        <dbReference type="RuleBase" id="RU000488"/>
    </source>
</evidence>
<feature type="repeat" description="Solcar" evidence="9">
    <location>
        <begin position="127"/>
        <end position="214"/>
    </location>
</feature>
<dbReference type="InterPro" id="IPR050391">
    <property type="entry name" value="Mito_Metabolite_Transporter"/>
</dbReference>
<evidence type="ECO:0008006" key="13">
    <source>
        <dbReference type="Google" id="ProtNLM"/>
    </source>
</evidence>
<dbReference type="PANTHER" id="PTHR45618">
    <property type="entry name" value="MITOCHONDRIAL DICARBOXYLATE CARRIER-RELATED"/>
    <property type="match status" value="1"/>
</dbReference>
<dbReference type="InterPro" id="IPR018108">
    <property type="entry name" value="MCP_transmembrane"/>
</dbReference>
<keyword evidence="8 9" id="KW-0472">Membrane</keyword>
<dbReference type="InterPro" id="IPR002067">
    <property type="entry name" value="MCP"/>
</dbReference>
<evidence type="ECO:0000256" key="5">
    <source>
        <dbReference type="ARBA" id="ARBA00022737"/>
    </source>
</evidence>
<organism evidence="11">
    <name type="scientific">Absidia glauca</name>
    <name type="common">Pin mould</name>
    <dbReference type="NCBI Taxonomy" id="4829"/>
    <lineage>
        <taxon>Eukaryota</taxon>
        <taxon>Fungi</taxon>
        <taxon>Fungi incertae sedis</taxon>
        <taxon>Mucoromycota</taxon>
        <taxon>Mucoromycotina</taxon>
        <taxon>Mucoromycetes</taxon>
        <taxon>Mucorales</taxon>
        <taxon>Cunninghamellaceae</taxon>
        <taxon>Absidia</taxon>
    </lineage>
</organism>
<evidence type="ECO:0000256" key="1">
    <source>
        <dbReference type="ARBA" id="ARBA00004225"/>
    </source>
</evidence>
<dbReference type="GO" id="GO:0031966">
    <property type="term" value="C:mitochondrial membrane"/>
    <property type="evidence" value="ECO:0007669"/>
    <property type="project" value="UniProtKB-SubCell"/>
</dbReference>
<evidence type="ECO:0000256" key="3">
    <source>
        <dbReference type="ARBA" id="ARBA00022448"/>
    </source>
</evidence>
<evidence type="ECO:0000256" key="7">
    <source>
        <dbReference type="ARBA" id="ARBA00023128"/>
    </source>
</evidence>
<dbReference type="EMBL" id="LT553217">
    <property type="protein sequence ID" value="SAM00441.1"/>
    <property type="molecule type" value="Genomic_DNA"/>
</dbReference>
<evidence type="ECO:0000313" key="12">
    <source>
        <dbReference type="Proteomes" id="UP000078561"/>
    </source>
</evidence>
<feature type="repeat" description="Solcar" evidence="9">
    <location>
        <begin position="7"/>
        <end position="88"/>
    </location>
</feature>
<dbReference type="Gene3D" id="1.50.40.10">
    <property type="entry name" value="Mitochondrial carrier domain"/>
    <property type="match status" value="1"/>
</dbReference>
<gene>
    <name evidence="11" type="primary">ABSGL_06129.1 scaffold 7701</name>
</gene>
<comment type="similarity">
    <text evidence="2 10">Belongs to the mitochondrial carrier (TC 2.A.29) family.</text>
</comment>
<dbReference type="OrthoDB" id="448427at2759"/>
<dbReference type="InParanoid" id="A0A168NFE8"/>
<evidence type="ECO:0000256" key="8">
    <source>
        <dbReference type="ARBA" id="ARBA00023136"/>
    </source>
</evidence>
<evidence type="ECO:0000256" key="2">
    <source>
        <dbReference type="ARBA" id="ARBA00006375"/>
    </source>
</evidence>
<proteinExistence type="inferred from homology"/>
<dbReference type="Pfam" id="PF00153">
    <property type="entry name" value="Mito_carr"/>
    <property type="match status" value="3"/>
</dbReference>
<dbReference type="OMA" id="IMPALNW"/>
<reference evidence="11" key="1">
    <citation type="submission" date="2016-04" db="EMBL/GenBank/DDBJ databases">
        <authorList>
            <person name="Evans L.H."/>
            <person name="Alamgir A."/>
            <person name="Owens N."/>
            <person name="Weber N.D."/>
            <person name="Virtaneva K."/>
            <person name="Barbian K."/>
            <person name="Babar A."/>
            <person name="Rosenke K."/>
        </authorList>
    </citation>
    <scope>NUCLEOTIDE SEQUENCE [LARGE SCALE GENOMIC DNA]</scope>
    <source>
        <strain evidence="11">CBS 101.48</strain>
    </source>
</reference>
<evidence type="ECO:0000256" key="4">
    <source>
        <dbReference type="ARBA" id="ARBA00022692"/>
    </source>
</evidence>
<dbReference type="Proteomes" id="UP000078561">
    <property type="component" value="Unassembled WGS sequence"/>
</dbReference>
<keyword evidence="7" id="KW-0496">Mitochondrion</keyword>
<dbReference type="GO" id="GO:0055085">
    <property type="term" value="P:transmembrane transport"/>
    <property type="evidence" value="ECO:0007669"/>
    <property type="project" value="InterPro"/>
</dbReference>
<dbReference type="PRINTS" id="PR00926">
    <property type="entry name" value="MITOCARRIER"/>
</dbReference>
<accession>A0A168NFE8</accession>
<keyword evidence="3 10" id="KW-0813">Transport</keyword>
<dbReference type="InterPro" id="IPR023395">
    <property type="entry name" value="MCP_dom_sf"/>
</dbReference>
<dbReference type="SUPFAM" id="SSF103506">
    <property type="entry name" value="Mitochondrial carrier"/>
    <property type="match status" value="1"/>
</dbReference>
<keyword evidence="6" id="KW-1133">Transmembrane helix</keyword>
<dbReference type="PROSITE" id="PS50920">
    <property type="entry name" value="SOLCAR"/>
    <property type="match status" value="3"/>
</dbReference>
<dbReference type="STRING" id="4829.A0A168NFE8"/>
<dbReference type="PROSITE" id="PS51257">
    <property type="entry name" value="PROKAR_LIPOPROTEIN"/>
    <property type="match status" value="1"/>
</dbReference>
<protein>
    <recommendedName>
        <fullName evidence="13">Mitochondrial carrier</fullName>
    </recommendedName>
</protein>
<evidence type="ECO:0000256" key="6">
    <source>
        <dbReference type="ARBA" id="ARBA00022989"/>
    </source>
</evidence>
<comment type="subcellular location">
    <subcellularLocation>
        <location evidence="1">Mitochondrion membrane</location>
        <topology evidence="1">Multi-pass membrane protein</topology>
    </subcellularLocation>
</comment>
<keyword evidence="12" id="KW-1185">Reference proteome</keyword>
<keyword evidence="5" id="KW-0677">Repeat</keyword>
<dbReference type="AlphaFoldDB" id="A0A168NFE8"/>